<evidence type="ECO:0000313" key="2">
    <source>
        <dbReference type="Proteomes" id="UP000887013"/>
    </source>
</evidence>
<organism evidence="1 2">
    <name type="scientific">Nephila pilipes</name>
    <name type="common">Giant wood spider</name>
    <name type="synonym">Nephila maculata</name>
    <dbReference type="NCBI Taxonomy" id="299642"/>
    <lineage>
        <taxon>Eukaryota</taxon>
        <taxon>Metazoa</taxon>
        <taxon>Ecdysozoa</taxon>
        <taxon>Arthropoda</taxon>
        <taxon>Chelicerata</taxon>
        <taxon>Arachnida</taxon>
        <taxon>Araneae</taxon>
        <taxon>Araneomorphae</taxon>
        <taxon>Entelegynae</taxon>
        <taxon>Araneoidea</taxon>
        <taxon>Nephilidae</taxon>
        <taxon>Nephila</taxon>
    </lineage>
</organism>
<comment type="caution">
    <text evidence="1">The sequence shown here is derived from an EMBL/GenBank/DDBJ whole genome shotgun (WGS) entry which is preliminary data.</text>
</comment>
<reference evidence="1" key="1">
    <citation type="submission" date="2020-08" db="EMBL/GenBank/DDBJ databases">
        <title>Multicomponent nature underlies the extraordinary mechanical properties of spider dragline silk.</title>
        <authorList>
            <person name="Kono N."/>
            <person name="Nakamura H."/>
            <person name="Mori M."/>
            <person name="Yoshida Y."/>
            <person name="Ohtoshi R."/>
            <person name="Malay A.D."/>
            <person name="Moran D.A.P."/>
            <person name="Tomita M."/>
            <person name="Numata K."/>
            <person name="Arakawa K."/>
        </authorList>
    </citation>
    <scope>NUCLEOTIDE SEQUENCE</scope>
</reference>
<sequence length="68" mass="7632">MLKERPSVEASLVICYRPFAEGGLLTVDPSSLEIIRNVLLSDGDDVEDIDLDEIDADEEEHISEREDD</sequence>
<dbReference type="AlphaFoldDB" id="A0A8X6T3A4"/>
<accession>A0A8X6T3A4</accession>
<keyword evidence="2" id="KW-1185">Reference proteome</keyword>
<gene>
    <name evidence="1" type="ORF">NPIL_555711</name>
</gene>
<proteinExistence type="predicted"/>
<dbReference type="Proteomes" id="UP000887013">
    <property type="component" value="Unassembled WGS sequence"/>
</dbReference>
<dbReference type="EMBL" id="BMAW01050117">
    <property type="protein sequence ID" value="GFS73951.1"/>
    <property type="molecule type" value="Genomic_DNA"/>
</dbReference>
<protein>
    <submittedName>
        <fullName evidence="1">Uncharacterized protein</fullName>
    </submittedName>
</protein>
<name>A0A8X6T3A4_NEPPI</name>
<evidence type="ECO:0000313" key="1">
    <source>
        <dbReference type="EMBL" id="GFS73951.1"/>
    </source>
</evidence>